<dbReference type="Proteomes" id="UP000828048">
    <property type="component" value="Chromosome 3"/>
</dbReference>
<keyword evidence="2" id="KW-1185">Reference proteome</keyword>
<organism evidence="1 2">
    <name type="scientific">Vaccinium darrowii</name>
    <dbReference type="NCBI Taxonomy" id="229202"/>
    <lineage>
        <taxon>Eukaryota</taxon>
        <taxon>Viridiplantae</taxon>
        <taxon>Streptophyta</taxon>
        <taxon>Embryophyta</taxon>
        <taxon>Tracheophyta</taxon>
        <taxon>Spermatophyta</taxon>
        <taxon>Magnoliopsida</taxon>
        <taxon>eudicotyledons</taxon>
        <taxon>Gunneridae</taxon>
        <taxon>Pentapetalae</taxon>
        <taxon>asterids</taxon>
        <taxon>Ericales</taxon>
        <taxon>Ericaceae</taxon>
        <taxon>Vaccinioideae</taxon>
        <taxon>Vaccinieae</taxon>
        <taxon>Vaccinium</taxon>
    </lineage>
</organism>
<proteinExistence type="predicted"/>
<comment type="caution">
    <text evidence="1">The sequence shown here is derived from an EMBL/GenBank/DDBJ whole genome shotgun (WGS) entry which is preliminary data.</text>
</comment>
<protein>
    <submittedName>
        <fullName evidence="1">Uncharacterized protein</fullName>
    </submittedName>
</protein>
<dbReference type="EMBL" id="CM037153">
    <property type="protein sequence ID" value="KAH7856780.1"/>
    <property type="molecule type" value="Genomic_DNA"/>
</dbReference>
<accession>A0ACB7YV31</accession>
<reference evidence="1 2" key="1">
    <citation type="journal article" date="2021" name="Hortic Res">
        <title>High-quality reference genome and annotation aids understanding of berry development for evergreen blueberry (Vaccinium darrowii).</title>
        <authorList>
            <person name="Yu J."/>
            <person name="Hulse-Kemp A.M."/>
            <person name="Babiker E."/>
            <person name="Staton M."/>
        </authorList>
    </citation>
    <scope>NUCLEOTIDE SEQUENCE [LARGE SCALE GENOMIC DNA]</scope>
    <source>
        <strain evidence="2">cv. NJ 8807/NJ 8810</strain>
        <tissue evidence="1">Young leaf</tissue>
    </source>
</reference>
<sequence length="292" mass="32436">MGGLSSHNLAFAFGLLGNIISFFVFLSPLPTFYKIYKKKSTEGFQSVPYVVALFSALLLMYYAFLKDNDGILIITINSFGCLVETIYIAVYFFYAPKKLKVYTIKLLSLMIVGFGLIVVLTQFLAKGPTCLQIVGWICLVFSVSVFAAPLCILKQVIRTKSVEYMPFSLSLSLTLNAVMWFFYGLLIKDFNIAIPNVLGFIFGIIQMVLYAIYKRKGTKKALILEGQKIIAAIDAHEMLEKQVMVDQVIDVVKLSEMVAACDCPETLPLVPANCVNELDDHVAADLILAKAN</sequence>
<evidence type="ECO:0000313" key="2">
    <source>
        <dbReference type="Proteomes" id="UP000828048"/>
    </source>
</evidence>
<evidence type="ECO:0000313" key="1">
    <source>
        <dbReference type="EMBL" id="KAH7856780.1"/>
    </source>
</evidence>
<name>A0ACB7YV31_9ERIC</name>
<gene>
    <name evidence="1" type="ORF">Vadar_005531</name>
</gene>